<evidence type="ECO:0000313" key="2">
    <source>
        <dbReference type="Proteomes" id="UP000281474"/>
    </source>
</evidence>
<reference evidence="1 2" key="1">
    <citation type="submission" date="2018-09" db="EMBL/GenBank/DDBJ databases">
        <title>Phylogeny of the Shewanellaceae, and recommendation for two new genera, Pseudoshewanella and Parashewanella.</title>
        <authorList>
            <person name="Wang G."/>
        </authorList>
    </citation>
    <scope>NUCLEOTIDE SEQUENCE [LARGE SCALE GENOMIC DNA]</scope>
    <source>
        <strain evidence="1 2">C51</strain>
    </source>
</reference>
<dbReference type="Proteomes" id="UP000281474">
    <property type="component" value="Unassembled WGS sequence"/>
</dbReference>
<dbReference type="InterPro" id="IPR009061">
    <property type="entry name" value="DNA-bd_dom_put_sf"/>
</dbReference>
<keyword evidence="2" id="KW-1185">Reference proteome</keyword>
<dbReference type="OrthoDB" id="5298532at2"/>
<gene>
    <name evidence="1" type="ORF">D5018_11815</name>
</gene>
<dbReference type="EMBL" id="QZEI01000033">
    <property type="protein sequence ID" value="RLV59466.1"/>
    <property type="molecule type" value="Genomic_DNA"/>
</dbReference>
<name>A0A3L8PVW2_9GAMM</name>
<evidence type="ECO:0000313" key="1">
    <source>
        <dbReference type="EMBL" id="RLV59466.1"/>
    </source>
</evidence>
<proteinExistence type="predicted"/>
<organism evidence="1 2">
    <name type="scientific">Parashewanella curva</name>
    <dbReference type="NCBI Taxonomy" id="2338552"/>
    <lineage>
        <taxon>Bacteria</taxon>
        <taxon>Pseudomonadati</taxon>
        <taxon>Pseudomonadota</taxon>
        <taxon>Gammaproteobacteria</taxon>
        <taxon>Alteromonadales</taxon>
        <taxon>Shewanellaceae</taxon>
        <taxon>Parashewanella</taxon>
    </lineage>
</organism>
<dbReference type="SUPFAM" id="SSF46955">
    <property type="entry name" value="Putative DNA-binding domain"/>
    <property type="match status" value="1"/>
</dbReference>
<dbReference type="RefSeq" id="WP_121839213.1">
    <property type="nucleotide sequence ID" value="NZ_ML014782.1"/>
</dbReference>
<dbReference type="AlphaFoldDB" id="A0A3L8PVW2"/>
<accession>A0A3L8PVW2</accession>
<protein>
    <recommendedName>
        <fullName evidence="3">Helix-turn-helix domain-containing protein</fullName>
    </recommendedName>
</protein>
<evidence type="ECO:0008006" key="3">
    <source>
        <dbReference type="Google" id="ProtNLM"/>
    </source>
</evidence>
<sequence>MRTKPTIIVRQIWFTNSQLCDHFGIHRATLWRWKRHREFPRPEGKYIGLVRYDVRKVELFLQSKL</sequence>
<comment type="caution">
    <text evidence="1">The sequence shown here is derived from an EMBL/GenBank/DDBJ whole genome shotgun (WGS) entry which is preliminary data.</text>
</comment>